<dbReference type="AlphaFoldDB" id="A0A4R0MU39"/>
<dbReference type="GO" id="GO:0003677">
    <property type="term" value="F:DNA binding"/>
    <property type="evidence" value="ECO:0007669"/>
    <property type="project" value="UniProtKB-UniRule"/>
</dbReference>
<sequence>MIFRQIRSYSKMKYLFGFTLLLSAAMVCVAFNLSTNEDFELAKQQILLRKIGHELLLRAGDSTSRVMPVKKIATNEYQIRFENELTFEADSLIKIVKNTLTKDQLSNGYIVNVRNCTGLDIVFGYAMAGNIKDDVIACTGRTQPKGCYLIEIKFQNTGLTPIQKGYLIGGIPFLAIVGLLFTSAKGKKKIQIENNVVNEQLKIGRTFFDFENRKLTFAETITKLTVKETKLLWILGNEQNVVVDRSRLQKEIWEDEGVIVGRSLDVFISKLRRKLEADLSIQLKNIHSRGYKLEIKN</sequence>
<evidence type="ECO:0000313" key="5">
    <source>
        <dbReference type="EMBL" id="TCC90333.1"/>
    </source>
</evidence>
<organism evidence="5 6">
    <name type="scientific">Pedobacter frigiditerrae</name>
    <dbReference type="NCBI Taxonomy" id="2530452"/>
    <lineage>
        <taxon>Bacteria</taxon>
        <taxon>Pseudomonadati</taxon>
        <taxon>Bacteroidota</taxon>
        <taxon>Sphingobacteriia</taxon>
        <taxon>Sphingobacteriales</taxon>
        <taxon>Sphingobacteriaceae</taxon>
        <taxon>Pedobacter</taxon>
    </lineage>
</organism>
<evidence type="ECO:0000256" key="1">
    <source>
        <dbReference type="ARBA" id="ARBA00023125"/>
    </source>
</evidence>
<keyword evidence="3" id="KW-0472">Membrane</keyword>
<dbReference type="CDD" id="cd00383">
    <property type="entry name" value="trans_reg_C"/>
    <property type="match status" value="1"/>
</dbReference>
<name>A0A4R0MU39_9SPHI</name>
<comment type="caution">
    <text evidence="5">The sequence shown here is derived from an EMBL/GenBank/DDBJ whole genome shotgun (WGS) entry which is preliminary data.</text>
</comment>
<protein>
    <submittedName>
        <fullName evidence="5">Response regulator transcription factor</fullName>
    </submittedName>
</protein>
<dbReference type="InterPro" id="IPR036388">
    <property type="entry name" value="WH-like_DNA-bd_sf"/>
</dbReference>
<keyword evidence="3" id="KW-1133">Transmembrane helix</keyword>
<dbReference type="OrthoDB" id="7556122at2"/>
<evidence type="ECO:0000256" key="2">
    <source>
        <dbReference type="PROSITE-ProRule" id="PRU01091"/>
    </source>
</evidence>
<dbReference type="Gene3D" id="1.10.10.10">
    <property type="entry name" value="Winged helix-like DNA-binding domain superfamily/Winged helix DNA-binding domain"/>
    <property type="match status" value="1"/>
</dbReference>
<dbReference type="Pfam" id="PF00486">
    <property type="entry name" value="Trans_reg_C"/>
    <property type="match status" value="1"/>
</dbReference>
<dbReference type="InterPro" id="IPR001867">
    <property type="entry name" value="OmpR/PhoB-type_DNA-bd"/>
</dbReference>
<feature type="domain" description="OmpR/PhoB-type" evidence="4">
    <location>
        <begin position="198"/>
        <end position="295"/>
    </location>
</feature>
<dbReference type="PROSITE" id="PS51755">
    <property type="entry name" value="OMPR_PHOB"/>
    <property type="match status" value="1"/>
</dbReference>
<accession>A0A4R0MU39</accession>
<evidence type="ECO:0000256" key="3">
    <source>
        <dbReference type="SAM" id="Phobius"/>
    </source>
</evidence>
<evidence type="ECO:0000259" key="4">
    <source>
        <dbReference type="PROSITE" id="PS51755"/>
    </source>
</evidence>
<dbReference type="SUPFAM" id="SSF46894">
    <property type="entry name" value="C-terminal effector domain of the bipartite response regulators"/>
    <property type="match status" value="1"/>
</dbReference>
<evidence type="ECO:0000313" key="6">
    <source>
        <dbReference type="Proteomes" id="UP000292884"/>
    </source>
</evidence>
<gene>
    <name evidence="5" type="ORF">EZ428_13735</name>
</gene>
<reference evidence="5 6" key="1">
    <citation type="submission" date="2019-02" db="EMBL/GenBank/DDBJ databases">
        <title>Pedobacter sp. RP-1-13 sp. nov., isolated from Arctic soil.</title>
        <authorList>
            <person name="Dahal R.H."/>
        </authorList>
    </citation>
    <scope>NUCLEOTIDE SEQUENCE [LARGE SCALE GENOMIC DNA]</scope>
    <source>
        <strain evidence="5 6">RP-1-13</strain>
    </source>
</reference>
<dbReference type="EMBL" id="SJSK01000003">
    <property type="protein sequence ID" value="TCC90333.1"/>
    <property type="molecule type" value="Genomic_DNA"/>
</dbReference>
<dbReference type="Proteomes" id="UP000292884">
    <property type="component" value="Unassembled WGS sequence"/>
</dbReference>
<proteinExistence type="predicted"/>
<dbReference type="GO" id="GO:0000160">
    <property type="term" value="P:phosphorelay signal transduction system"/>
    <property type="evidence" value="ECO:0007669"/>
    <property type="project" value="InterPro"/>
</dbReference>
<dbReference type="GO" id="GO:0006355">
    <property type="term" value="P:regulation of DNA-templated transcription"/>
    <property type="evidence" value="ECO:0007669"/>
    <property type="project" value="InterPro"/>
</dbReference>
<feature type="transmembrane region" description="Helical" evidence="3">
    <location>
        <begin position="165"/>
        <end position="184"/>
    </location>
</feature>
<keyword evidence="3" id="KW-0812">Transmembrane</keyword>
<keyword evidence="6" id="KW-1185">Reference proteome</keyword>
<feature type="DNA-binding region" description="OmpR/PhoB-type" evidence="2">
    <location>
        <begin position="198"/>
        <end position="295"/>
    </location>
</feature>
<dbReference type="InterPro" id="IPR016032">
    <property type="entry name" value="Sig_transdc_resp-reg_C-effctor"/>
</dbReference>
<keyword evidence="1 2" id="KW-0238">DNA-binding</keyword>
<dbReference type="SMART" id="SM00862">
    <property type="entry name" value="Trans_reg_C"/>
    <property type="match status" value="1"/>
</dbReference>